<dbReference type="Pfam" id="PF11867">
    <property type="entry name" value="T1RH-like_C"/>
    <property type="match status" value="1"/>
</dbReference>
<organism evidence="2 3">
    <name type="scientific">Microcystis aeruginosa (strain NIES-843 / IAM M-2473)</name>
    <dbReference type="NCBI Taxonomy" id="449447"/>
    <lineage>
        <taxon>Bacteria</taxon>
        <taxon>Bacillati</taxon>
        <taxon>Cyanobacteriota</taxon>
        <taxon>Cyanophyceae</taxon>
        <taxon>Oscillatoriophycideae</taxon>
        <taxon>Chroococcales</taxon>
        <taxon>Microcystaceae</taxon>
        <taxon>Microcystis</taxon>
    </lineage>
</organism>
<feature type="domain" description="Type I restriction enzyme HindI endonuclease subunit-like C-terminal" evidence="1">
    <location>
        <begin position="7"/>
        <end position="107"/>
    </location>
</feature>
<dbReference type="PaxDb" id="449447-MAE_10670"/>
<dbReference type="EnsemblBacteria" id="BAG00889">
    <property type="protein sequence ID" value="BAG00889"/>
    <property type="gene ID" value="MAE_10670"/>
</dbReference>
<dbReference type="HOGENOM" id="CLU_2106134_0_0_3"/>
<keyword evidence="3" id="KW-1185">Reference proteome</keyword>
<dbReference type="EMBL" id="AP009552">
    <property type="protein sequence ID" value="BAG00889.1"/>
    <property type="molecule type" value="Genomic_DNA"/>
</dbReference>
<dbReference type="Proteomes" id="UP000001510">
    <property type="component" value="Chromosome"/>
</dbReference>
<dbReference type="KEGG" id="mar:MAE_10670"/>
<protein>
    <submittedName>
        <fullName evidence="2">Type I site-specific deoxyribonuclease</fullName>
    </submittedName>
</protein>
<dbReference type="eggNOG" id="COG0610">
    <property type="taxonomic scope" value="Bacteria"/>
</dbReference>
<reference evidence="2 3" key="1">
    <citation type="journal article" date="2007" name="DNA Res.">
        <title>Complete genomic structure of the bloom-forming toxic cyanobacterium Microcystis aeruginosa NIES-843.</title>
        <authorList>
            <person name="Kaneko T."/>
            <person name="Nakajima N."/>
            <person name="Okamoto S."/>
            <person name="Suzuki I."/>
            <person name="Tanabe Y."/>
            <person name="Tamaoki M."/>
            <person name="Nakamura Y."/>
            <person name="Kasai F."/>
            <person name="Watanabe A."/>
            <person name="Kawashima K."/>
            <person name="Kishida Y."/>
            <person name="Ono A."/>
            <person name="Shimizu Y."/>
            <person name="Takahashi C."/>
            <person name="Minami C."/>
            <person name="Fujishiro T."/>
            <person name="Kohara M."/>
            <person name="Katoh M."/>
            <person name="Nakazaki N."/>
            <person name="Nakayama S."/>
            <person name="Yamada M."/>
            <person name="Tabata S."/>
            <person name="Watanabe M.M."/>
        </authorList>
    </citation>
    <scope>NUCLEOTIDE SEQUENCE [LARGE SCALE GENOMIC DNA]</scope>
    <source>
        <strain evidence="3">NIES-843 / IAM M-247</strain>
    </source>
</reference>
<dbReference type="InterPro" id="IPR021810">
    <property type="entry name" value="T1RH-like_C"/>
</dbReference>
<evidence type="ECO:0000313" key="3">
    <source>
        <dbReference type="Proteomes" id="UP000001510"/>
    </source>
</evidence>
<dbReference type="STRING" id="449447.MAE_10670"/>
<gene>
    <name evidence="2" type="ordered locus">MAE_10670</name>
</gene>
<dbReference type="AlphaFoldDB" id="B0JRY9"/>
<evidence type="ECO:0000313" key="2">
    <source>
        <dbReference type="EMBL" id="BAG00889.1"/>
    </source>
</evidence>
<proteinExistence type="predicted"/>
<evidence type="ECO:0000259" key="1">
    <source>
        <dbReference type="Pfam" id="PF11867"/>
    </source>
</evidence>
<sequence length="115" mass="13478">MRSVIDGAIDVTTEARADDTPLYDISKINFERLKQEFANSDRKNTTVQTLKNAIENRLRTMLEQNLQRTNFQEHYEQIIADYNFEKDRVAIEQTFEALLGLKRQIKIKSSIIVKE</sequence>
<name>B0JRY9_MICAN</name>
<accession>B0JRY9</accession>